<evidence type="ECO:0000313" key="3">
    <source>
        <dbReference type="Proteomes" id="UP000054481"/>
    </source>
</evidence>
<sequence>MSSGVPGEKFEPRQTTDTSDCTPDPSKSLKLPPPRQALIDDILALYSCQPTIKRVERYTPDCVYDDLFGYANDRHKVAAQWFALPKMFKSSENMGYEITKNEDQLIQFKSEQKWTFRLVPISKTIKSLISLSLEPESAGSDSPRIIYHKDQANDKDYSHEGLGFRLKKWQADNLPNYMNQEEVKYFEKDKGAAKAAPNKD</sequence>
<accession>A0A0F8A0H3</accession>
<feature type="compositionally biased region" description="Low complexity" evidence="1">
    <location>
        <begin position="15"/>
        <end position="30"/>
    </location>
</feature>
<name>A0A0F8A0H3_9HYPO</name>
<evidence type="ECO:0000256" key="1">
    <source>
        <dbReference type="SAM" id="MobiDB-lite"/>
    </source>
</evidence>
<dbReference type="PANTHER" id="PTHR34213:SF2">
    <property type="entry name" value="NUCLEAR TRANSPORT FACTOR 2 (NTF2) FAMILY PROTEIN"/>
    <property type="match status" value="1"/>
</dbReference>
<dbReference type="Proteomes" id="UP000054481">
    <property type="component" value="Unassembled WGS sequence"/>
</dbReference>
<dbReference type="PANTHER" id="PTHR34213">
    <property type="entry name" value="NUCLEAR TRANSPORT FACTOR 2 (NTF2) FAMILY PROTEIN"/>
    <property type="match status" value="1"/>
</dbReference>
<keyword evidence="3" id="KW-1185">Reference proteome</keyword>
<feature type="region of interest" description="Disordered" evidence="1">
    <location>
        <begin position="1"/>
        <end position="32"/>
    </location>
</feature>
<gene>
    <name evidence="2" type="ORF">HIM_05258</name>
</gene>
<dbReference type="OrthoDB" id="2400485at2759"/>
<organism evidence="2 3">
    <name type="scientific">Hirsutella minnesotensis 3608</name>
    <dbReference type="NCBI Taxonomy" id="1043627"/>
    <lineage>
        <taxon>Eukaryota</taxon>
        <taxon>Fungi</taxon>
        <taxon>Dikarya</taxon>
        <taxon>Ascomycota</taxon>
        <taxon>Pezizomycotina</taxon>
        <taxon>Sordariomycetes</taxon>
        <taxon>Hypocreomycetidae</taxon>
        <taxon>Hypocreales</taxon>
        <taxon>Ophiocordycipitaceae</taxon>
        <taxon>Hirsutella</taxon>
    </lineage>
</organism>
<proteinExistence type="predicted"/>
<evidence type="ECO:0000313" key="2">
    <source>
        <dbReference type="EMBL" id="KJZ75332.1"/>
    </source>
</evidence>
<dbReference type="AlphaFoldDB" id="A0A0F8A0H3"/>
<reference evidence="2 3" key="1">
    <citation type="journal article" date="2014" name="Genome Biol. Evol.">
        <title>Comparative genomics and transcriptomics analyses reveal divergent lifestyle features of nematode endoparasitic fungus Hirsutella minnesotensis.</title>
        <authorList>
            <person name="Lai Y."/>
            <person name="Liu K."/>
            <person name="Zhang X."/>
            <person name="Zhang X."/>
            <person name="Li K."/>
            <person name="Wang N."/>
            <person name="Shu C."/>
            <person name="Wu Y."/>
            <person name="Wang C."/>
            <person name="Bushley K.E."/>
            <person name="Xiang M."/>
            <person name="Liu X."/>
        </authorList>
    </citation>
    <scope>NUCLEOTIDE SEQUENCE [LARGE SCALE GENOMIC DNA]</scope>
    <source>
        <strain evidence="2 3">3608</strain>
    </source>
</reference>
<protein>
    <submittedName>
        <fullName evidence="2">Uncharacterized protein</fullName>
    </submittedName>
</protein>
<dbReference type="EMBL" id="KQ030518">
    <property type="protein sequence ID" value="KJZ75332.1"/>
    <property type="molecule type" value="Genomic_DNA"/>
</dbReference>